<evidence type="ECO:0000256" key="2">
    <source>
        <dbReference type="ARBA" id="ARBA00022490"/>
    </source>
</evidence>
<evidence type="ECO:0000259" key="10">
    <source>
        <dbReference type="PROSITE" id="PS01124"/>
    </source>
</evidence>
<evidence type="ECO:0000256" key="1">
    <source>
        <dbReference type="ARBA" id="ARBA00004496"/>
    </source>
</evidence>
<gene>
    <name evidence="12" type="ORF">BC351_04900</name>
</gene>
<dbReference type="SMART" id="SM00342">
    <property type="entry name" value="HTH_ARAC"/>
    <property type="match status" value="1"/>
</dbReference>
<comment type="caution">
    <text evidence="12">The sequence shown here is derived from an EMBL/GenBank/DDBJ whole genome shotgun (WGS) entry which is preliminary data.</text>
</comment>
<dbReference type="SMART" id="SM00448">
    <property type="entry name" value="REC"/>
    <property type="match status" value="1"/>
</dbReference>
<feature type="domain" description="Response regulatory" evidence="11">
    <location>
        <begin position="2"/>
        <end position="119"/>
    </location>
</feature>
<keyword evidence="2" id="KW-0963">Cytoplasm</keyword>
<dbReference type="PROSITE" id="PS01124">
    <property type="entry name" value="HTH_ARAC_FAMILY_2"/>
    <property type="match status" value="1"/>
</dbReference>
<dbReference type="PANTHER" id="PTHR42713:SF3">
    <property type="entry name" value="TRANSCRIPTIONAL REGULATORY PROTEIN HPTR"/>
    <property type="match status" value="1"/>
</dbReference>
<dbReference type="STRING" id="1469647.BC351_04900"/>
<name>A0A1V4HLS9_9BACL</name>
<keyword evidence="9" id="KW-0175">Coiled coil</keyword>
<evidence type="ECO:0000256" key="9">
    <source>
        <dbReference type="SAM" id="Coils"/>
    </source>
</evidence>
<evidence type="ECO:0000256" key="5">
    <source>
        <dbReference type="ARBA" id="ARBA00023015"/>
    </source>
</evidence>
<dbReference type="Gene3D" id="3.40.50.2300">
    <property type="match status" value="1"/>
</dbReference>
<sequence>MNLLIVEDEVRLCNNLARHIPWESHGIEVIGTAFNGMEALAQIERKKPDLLLADIQMPQMDGLTLARHVQESDSLIKMVILSGHDNFAYAQMSLDLGVYKYLLKPAGDMEILQAMLGAAEELRSELEERHERVLLKYKWEQHLPYLQNQFYSNWLTGRYQRDEIVRLSRELQLDLKLDESYIVAVFDMDRQPAQEGSFSVKDASLLQHTLAGVLNDWLPDSAYRICSDVEGLSVVIFALGEREEEKEAVLRIHTMAAKLLVHVQDYMKHTASAGISGGAGEARELHVLYREARTALSNRKLLGGSIAIPYQESSPLATSIPCPEPTYEKALEMALQTGDEDKALAALTSMWEEGLTRLATLDDMHEYVLCFSSCLIRLIRKQGWLVKEVAGEDFIFFQNIHLLATAEQIYAWLQKTIHNILAYARTKRQTVSHQTVKLILKLVEQELDTDLTLHMVAERLYMNASYLSRLFKQETGKSFSAYVLEKKMERARSVLLEGTKVYNAALAVGYRDVSYFTKVFHKYWGVTPGSFKP</sequence>
<dbReference type="Proteomes" id="UP000190626">
    <property type="component" value="Unassembled WGS sequence"/>
</dbReference>
<dbReference type="InterPro" id="IPR041522">
    <property type="entry name" value="CdaR_GGDEF"/>
</dbReference>
<keyword evidence="4" id="KW-0902">Two-component regulatory system</keyword>
<accession>A0A1V4HLS9</accession>
<feature type="modified residue" description="4-aspartylphosphate" evidence="8">
    <location>
        <position position="54"/>
    </location>
</feature>
<evidence type="ECO:0000313" key="13">
    <source>
        <dbReference type="Proteomes" id="UP000190626"/>
    </source>
</evidence>
<evidence type="ECO:0000256" key="7">
    <source>
        <dbReference type="ARBA" id="ARBA00023163"/>
    </source>
</evidence>
<evidence type="ECO:0000256" key="8">
    <source>
        <dbReference type="PROSITE-ProRule" id="PRU00169"/>
    </source>
</evidence>
<organism evidence="12 13">
    <name type="scientific">Paenibacillus ferrarius</name>
    <dbReference type="NCBI Taxonomy" id="1469647"/>
    <lineage>
        <taxon>Bacteria</taxon>
        <taxon>Bacillati</taxon>
        <taxon>Bacillota</taxon>
        <taxon>Bacilli</taxon>
        <taxon>Bacillales</taxon>
        <taxon>Paenibacillaceae</taxon>
        <taxon>Paenibacillus</taxon>
    </lineage>
</organism>
<dbReference type="GO" id="GO:0000160">
    <property type="term" value="P:phosphorelay signal transduction system"/>
    <property type="evidence" value="ECO:0007669"/>
    <property type="project" value="UniProtKB-KW"/>
</dbReference>
<dbReference type="InterPro" id="IPR001789">
    <property type="entry name" value="Sig_transdc_resp-reg_receiver"/>
</dbReference>
<dbReference type="PROSITE" id="PS50110">
    <property type="entry name" value="RESPONSE_REGULATORY"/>
    <property type="match status" value="1"/>
</dbReference>
<keyword evidence="13" id="KW-1185">Reference proteome</keyword>
<keyword evidence="5" id="KW-0805">Transcription regulation</keyword>
<dbReference type="CDD" id="cd17536">
    <property type="entry name" value="REC_YesN-like"/>
    <property type="match status" value="1"/>
</dbReference>
<dbReference type="Pfam" id="PF17853">
    <property type="entry name" value="GGDEF_2"/>
    <property type="match status" value="1"/>
</dbReference>
<evidence type="ECO:0000256" key="3">
    <source>
        <dbReference type="ARBA" id="ARBA00022553"/>
    </source>
</evidence>
<evidence type="ECO:0000313" key="12">
    <source>
        <dbReference type="EMBL" id="OPH57836.1"/>
    </source>
</evidence>
<keyword evidence="6" id="KW-0238">DNA-binding</keyword>
<dbReference type="PANTHER" id="PTHR42713">
    <property type="entry name" value="HISTIDINE KINASE-RELATED"/>
    <property type="match status" value="1"/>
</dbReference>
<feature type="domain" description="HTH araC/xylS-type" evidence="10">
    <location>
        <begin position="437"/>
        <end position="533"/>
    </location>
</feature>
<dbReference type="GO" id="GO:0003700">
    <property type="term" value="F:DNA-binding transcription factor activity"/>
    <property type="evidence" value="ECO:0007669"/>
    <property type="project" value="InterPro"/>
</dbReference>
<dbReference type="AlphaFoldDB" id="A0A1V4HLS9"/>
<evidence type="ECO:0000259" key="11">
    <source>
        <dbReference type="PROSITE" id="PS50110"/>
    </source>
</evidence>
<feature type="coiled-coil region" evidence="9">
    <location>
        <begin position="109"/>
        <end position="136"/>
    </location>
</feature>
<comment type="subcellular location">
    <subcellularLocation>
        <location evidence="1">Cytoplasm</location>
    </subcellularLocation>
</comment>
<dbReference type="EMBL" id="MBTG01000012">
    <property type="protein sequence ID" value="OPH57836.1"/>
    <property type="molecule type" value="Genomic_DNA"/>
</dbReference>
<keyword evidence="7" id="KW-0804">Transcription</keyword>
<keyword evidence="3 8" id="KW-0597">Phosphoprotein</keyword>
<reference evidence="13" key="1">
    <citation type="submission" date="2016-07" db="EMBL/GenBank/DDBJ databases">
        <authorList>
            <person name="Florea S."/>
            <person name="Webb J.S."/>
            <person name="Jaromczyk J."/>
            <person name="Schardl C.L."/>
        </authorList>
    </citation>
    <scope>NUCLEOTIDE SEQUENCE [LARGE SCALE GENOMIC DNA]</scope>
    <source>
        <strain evidence="13">CY1</strain>
    </source>
</reference>
<dbReference type="InterPro" id="IPR009057">
    <property type="entry name" value="Homeodomain-like_sf"/>
</dbReference>
<dbReference type="SUPFAM" id="SSF46689">
    <property type="entry name" value="Homeodomain-like"/>
    <property type="match status" value="2"/>
</dbReference>
<dbReference type="InterPro" id="IPR018060">
    <property type="entry name" value="HTH_AraC"/>
</dbReference>
<evidence type="ECO:0000256" key="6">
    <source>
        <dbReference type="ARBA" id="ARBA00023125"/>
    </source>
</evidence>
<dbReference type="Gene3D" id="1.10.10.60">
    <property type="entry name" value="Homeodomain-like"/>
    <property type="match status" value="2"/>
</dbReference>
<dbReference type="InterPro" id="IPR051552">
    <property type="entry name" value="HptR"/>
</dbReference>
<dbReference type="GO" id="GO:0005737">
    <property type="term" value="C:cytoplasm"/>
    <property type="evidence" value="ECO:0007669"/>
    <property type="project" value="UniProtKB-SubCell"/>
</dbReference>
<dbReference type="SUPFAM" id="SSF52172">
    <property type="entry name" value="CheY-like"/>
    <property type="match status" value="1"/>
</dbReference>
<dbReference type="RefSeq" id="WP_079413468.1">
    <property type="nucleotide sequence ID" value="NZ_MBTG01000012.1"/>
</dbReference>
<dbReference type="OrthoDB" id="2508795at2"/>
<proteinExistence type="predicted"/>
<dbReference type="GO" id="GO:0043565">
    <property type="term" value="F:sequence-specific DNA binding"/>
    <property type="evidence" value="ECO:0007669"/>
    <property type="project" value="InterPro"/>
</dbReference>
<dbReference type="Pfam" id="PF12833">
    <property type="entry name" value="HTH_18"/>
    <property type="match status" value="1"/>
</dbReference>
<dbReference type="InterPro" id="IPR011006">
    <property type="entry name" value="CheY-like_superfamily"/>
</dbReference>
<protein>
    <submittedName>
        <fullName evidence="12">Two-component system response regulator</fullName>
    </submittedName>
</protein>
<dbReference type="Pfam" id="PF00072">
    <property type="entry name" value="Response_reg"/>
    <property type="match status" value="1"/>
</dbReference>
<evidence type="ECO:0000256" key="4">
    <source>
        <dbReference type="ARBA" id="ARBA00023012"/>
    </source>
</evidence>